<keyword evidence="2" id="KW-0812">Transmembrane</keyword>
<name>A0A9P3HAP1_9FUNG</name>
<feature type="compositionally biased region" description="Basic and acidic residues" evidence="1">
    <location>
        <begin position="397"/>
        <end position="411"/>
    </location>
</feature>
<dbReference type="EMBL" id="BQFW01000007">
    <property type="protein sequence ID" value="GJJ72903.1"/>
    <property type="molecule type" value="Genomic_DNA"/>
</dbReference>
<feature type="compositionally biased region" description="Low complexity" evidence="1">
    <location>
        <begin position="927"/>
        <end position="956"/>
    </location>
</feature>
<evidence type="ECO:0000313" key="3">
    <source>
        <dbReference type="EMBL" id="GJJ72903.1"/>
    </source>
</evidence>
<dbReference type="AlphaFoldDB" id="A0A9P3HAP1"/>
<evidence type="ECO:0000313" key="4">
    <source>
        <dbReference type="Proteomes" id="UP000827284"/>
    </source>
</evidence>
<feature type="compositionally biased region" description="Low complexity" evidence="1">
    <location>
        <begin position="413"/>
        <end position="426"/>
    </location>
</feature>
<feature type="compositionally biased region" description="Basic and acidic residues" evidence="1">
    <location>
        <begin position="464"/>
        <end position="473"/>
    </location>
</feature>
<feature type="region of interest" description="Disordered" evidence="1">
    <location>
        <begin position="257"/>
        <end position="281"/>
    </location>
</feature>
<feature type="compositionally biased region" description="Polar residues" evidence="1">
    <location>
        <begin position="382"/>
        <end position="396"/>
    </location>
</feature>
<feature type="region of interest" description="Disordered" evidence="1">
    <location>
        <begin position="1158"/>
        <end position="1208"/>
    </location>
</feature>
<feature type="compositionally biased region" description="Gly residues" evidence="1">
    <location>
        <begin position="41"/>
        <end position="51"/>
    </location>
</feature>
<organism evidence="3 4">
    <name type="scientific">Entomortierella parvispora</name>
    <dbReference type="NCBI Taxonomy" id="205924"/>
    <lineage>
        <taxon>Eukaryota</taxon>
        <taxon>Fungi</taxon>
        <taxon>Fungi incertae sedis</taxon>
        <taxon>Mucoromycota</taxon>
        <taxon>Mortierellomycotina</taxon>
        <taxon>Mortierellomycetes</taxon>
        <taxon>Mortierellales</taxon>
        <taxon>Mortierellaceae</taxon>
        <taxon>Entomortierella</taxon>
    </lineage>
</organism>
<keyword evidence="2" id="KW-1133">Transmembrane helix</keyword>
<feature type="compositionally biased region" description="Basic residues" evidence="1">
    <location>
        <begin position="610"/>
        <end position="624"/>
    </location>
</feature>
<sequence length="1208" mass="132184">MNPSSSQEAGPSSTPNPQRAGHLHRSPYGTSSPSRPDDSPGGPGSGSGSGSGRQRVRTEPSPRHAQASSGWLGSYNEQPPPMPARSPRAPRLATTPDRTQAGGGNSGSDRILDTHRALGSWQHDGASPSTAGSDGGFRRRNFEPKHNERPTGGQMEPSSSIQSLVESIDDDHVFRLTEMTKKRVEHNNPSQKRPRVVSLPITDVSLAQFQPSEKTLLLSSTCKTSLETRYTQLYQSINDGHPINRLDQLRQLLPRIKAKSIPKHGNESKTSMDQSRPRRPKVDKYKFVDKVEESSCIWDVDHMEARALATEAAEAAQAKAAAKSTSTDSFVQTSSSSRDSFVFSNAYHDSPMASMDSNSVAAGMSPSSTLTSMSQRPHGMLDSTSTFSLEPTGQSRSSKDLPGDSRLRISEYPDSTPLSQQTTPPTITFAKGELPGIQEAQAMESSPSKRSSFLGIFGPRSKKGGHDGSEHSYQESPQSTSAYGSPRLGASGLNPDRRSLDIPQSPHLQPAGPMHPNQRLQPTLEIVPPSSYSSPSDPFAGQVTSAFSSKRTSIDEEHRTNHFGDPGSAAMTDDDTGGHWAPPAFWPQGERMDDSQDESDTALAAAQKRSSIRRLKDKMWKRGPKALSSIHPHPVESNSSSPDTIGAHPSPRVGPQGVMIMSDSQTRVEHKSPLLNPRTDSFNSTFNSSNTRSPLMQPSISRPEKSPMLQPARNLEKSPLLPPSAMFSNEEGGTHQNSPAITAAGPNLTSTEAAKPMATVPTSRLIIDVERIPKRMLDRLKLQPELASVEWKAETVDLSALSVSKDLLTYDEFAGITSAMRESDMYPRYLDDVDVIQLHLAIGQEDVKDELSKDRARKWDHLELRVDQELEQGDKWLKEIMSWSNTKADTIERHCRPEDEGWVNGEWHLDANAPLVEEPAEENADETTTSTSAGSPTATSMSMFSSSSSLGSTAMADQSRPDSSQVAAQSGEDSKHTRMPHTAPLETFKARKQQRDLSLTSTRDMHGSMSSLHATTTTFSFKASLESTRESVAEMRVYLKECRDRLFQLEEATGAPLQEKEPVFKDIVDKFTTEWNGSYFVALKEVEDQIQVMNLKRIENPWMDMLLIMLSWVIRGLFYLVEGVTIMIIIVRHAWRKAKNGYEVIRNTRREQERLNHHRIGSGGHPVGSSGSIMDGSATAAGENGKGSGANGHAQAHAGRTVGAWSSN</sequence>
<keyword evidence="2" id="KW-0472">Membrane</keyword>
<feature type="compositionally biased region" description="Polar residues" evidence="1">
    <location>
        <begin position="66"/>
        <end position="77"/>
    </location>
</feature>
<gene>
    <name evidence="3" type="ORF">EMPS_05261</name>
</gene>
<feature type="compositionally biased region" description="Polar residues" evidence="1">
    <location>
        <begin position="996"/>
        <end position="1010"/>
    </location>
</feature>
<feature type="compositionally biased region" description="Basic and acidic residues" evidence="1">
    <location>
        <begin position="136"/>
        <end position="149"/>
    </location>
</feature>
<feature type="compositionally biased region" description="Basic and acidic residues" evidence="1">
    <location>
        <begin position="552"/>
        <end position="562"/>
    </location>
</feature>
<feature type="compositionally biased region" description="Polar residues" evidence="1">
    <location>
        <begin position="357"/>
        <end position="375"/>
    </location>
</feature>
<dbReference type="OrthoDB" id="2441894at2759"/>
<feature type="compositionally biased region" description="Low complexity" evidence="1">
    <location>
        <begin position="528"/>
        <end position="538"/>
    </location>
</feature>
<evidence type="ECO:0000256" key="1">
    <source>
        <dbReference type="SAM" id="MobiDB-lite"/>
    </source>
</evidence>
<feature type="region of interest" description="Disordered" evidence="1">
    <location>
        <begin position="357"/>
        <end position="568"/>
    </location>
</feature>
<feature type="region of interest" description="Disordered" evidence="1">
    <location>
        <begin position="591"/>
        <end position="653"/>
    </location>
</feature>
<evidence type="ECO:0000256" key="2">
    <source>
        <dbReference type="SAM" id="Phobius"/>
    </source>
</evidence>
<feature type="region of interest" description="Disordered" evidence="1">
    <location>
        <begin position="918"/>
        <end position="1010"/>
    </location>
</feature>
<feature type="compositionally biased region" description="Polar residues" evidence="1">
    <location>
        <begin position="474"/>
        <end position="483"/>
    </location>
</feature>
<reference evidence="3" key="2">
    <citation type="journal article" date="2022" name="Microbiol. Resour. Announc.">
        <title>Whole-Genome Sequence of Entomortierella parvispora E1425, a Mucoromycotan Fungus Associated with Burkholderiaceae-Related Endosymbiotic Bacteria.</title>
        <authorList>
            <person name="Herlambang A."/>
            <person name="Guo Y."/>
            <person name="Takashima Y."/>
            <person name="Narisawa K."/>
            <person name="Ohta H."/>
            <person name="Nishizawa T."/>
        </authorList>
    </citation>
    <scope>NUCLEOTIDE SEQUENCE</scope>
    <source>
        <strain evidence="3">E1425</strain>
    </source>
</reference>
<feature type="compositionally biased region" description="Polar residues" evidence="1">
    <location>
        <begin position="1"/>
        <end position="17"/>
    </location>
</feature>
<feature type="compositionally biased region" description="Low complexity" evidence="1">
    <location>
        <begin position="85"/>
        <end position="96"/>
    </location>
</feature>
<keyword evidence="4" id="KW-1185">Reference proteome</keyword>
<accession>A0A9P3HAP1</accession>
<feature type="region of interest" description="Disordered" evidence="1">
    <location>
        <begin position="1"/>
        <end position="161"/>
    </location>
</feature>
<proteinExistence type="predicted"/>
<feature type="compositionally biased region" description="Polar residues" evidence="1">
    <location>
        <begin position="542"/>
        <end position="551"/>
    </location>
</feature>
<feature type="compositionally biased region" description="Low complexity" evidence="1">
    <location>
        <begin position="678"/>
        <end position="693"/>
    </location>
</feature>
<comment type="caution">
    <text evidence="3">The sequence shown here is derived from an EMBL/GenBank/DDBJ whole genome shotgun (WGS) entry which is preliminary data.</text>
</comment>
<feature type="transmembrane region" description="Helical" evidence="2">
    <location>
        <begin position="1105"/>
        <end position="1131"/>
    </location>
</feature>
<reference evidence="3" key="1">
    <citation type="submission" date="2021-11" db="EMBL/GenBank/DDBJ databases">
        <authorList>
            <person name="Herlambang A."/>
            <person name="Guo Y."/>
            <person name="Takashima Y."/>
            <person name="Nishizawa T."/>
        </authorList>
    </citation>
    <scope>NUCLEOTIDE SEQUENCE</scope>
    <source>
        <strain evidence="3">E1425</strain>
    </source>
</reference>
<dbReference type="Proteomes" id="UP000827284">
    <property type="component" value="Unassembled WGS sequence"/>
</dbReference>
<protein>
    <submittedName>
        <fullName evidence="3">Uncharacterized protein</fullName>
    </submittedName>
</protein>
<feature type="region of interest" description="Disordered" evidence="1">
    <location>
        <begin position="673"/>
        <end position="712"/>
    </location>
</feature>